<reference evidence="7" key="3">
    <citation type="submission" date="2025-09" db="UniProtKB">
        <authorList>
            <consortium name="Ensembl"/>
        </authorList>
    </citation>
    <scope>IDENTIFICATION</scope>
</reference>
<dbReference type="SUPFAM" id="SSF50044">
    <property type="entry name" value="SH3-domain"/>
    <property type="match status" value="1"/>
</dbReference>
<reference evidence="7 8" key="1">
    <citation type="journal article" date="2011" name="Genome Biol. Evol.">
        <title>Integration of the genetic map and genome assembly of fugu facilitates insights into distinct features of genome evolution in teleosts and mammals.</title>
        <authorList>
            <person name="Kai W."/>
            <person name="Kikuchi K."/>
            <person name="Tohari S."/>
            <person name="Chew A.K."/>
            <person name="Tay A."/>
            <person name="Fujiwara A."/>
            <person name="Hosoya S."/>
            <person name="Suetake H."/>
            <person name="Naruse K."/>
            <person name="Brenner S."/>
            <person name="Suzuki Y."/>
            <person name="Venkatesh B."/>
        </authorList>
    </citation>
    <scope>NUCLEOTIDE SEQUENCE [LARGE SCALE GENOMIC DNA]</scope>
</reference>
<dbReference type="SUPFAM" id="SSF103657">
    <property type="entry name" value="BAR/IMD domain-like"/>
    <property type="match status" value="1"/>
</dbReference>
<dbReference type="InParanoid" id="A0A3B5K688"/>
<evidence type="ECO:0000256" key="4">
    <source>
        <dbReference type="SAM" id="MobiDB-lite"/>
    </source>
</evidence>
<dbReference type="InterPro" id="IPR030777">
    <property type="entry name" value="PSTPIP1_SH3"/>
</dbReference>
<dbReference type="Pfam" id="PF14604">
    <property type="entry name" value="SH3_9"/>
    <property type="match status" value="1"/>
</dbReference>
<dbReference type="Gene3D" id="1.20.1270.60">
    <property type="entry name" value="Arfaptin homology (AH) domain/BAR domain"/>
    <property type="match status" value="1"/>
</dbReference>
<keyword evidence="3" id="KW-0175">Coiled coil</keyword>
<dbReference type="PANTHER" id="PTHR23065:SF51">
    <property type="entry name" value="PROLINE-SERINE-THREONINE PHOSPHATASE-INTERACTING PROTEIN 1"/>
    <property type="match status" value="1"/>
</dbReference>
<evidence type="ECO:0000313" key="7">
    <source>
        <dbReference type="Ensembl" id="ENSTRUP00000050928.2"/>
    </source>
</evidence>
<dbReference type="GO" id="GO:0030041">
    <property type="term" value="P:actin filament polymerization"/>
    <property type="evidence" value="ECO:0007669"/>
    <property type="project" value="TreeGrafter"/>
</dbReference>
<feature type="region of interest" description="Disordered" evidence="4">
    <location>
        <begin position="276"/>
        <end position="336"/>
    </location>
</feature>
<evidence type="ECO:0000256" key="2">
    <source>
        <dbReference type="PROSITE-ProRule" id="PRU00192"/>
    </source>
</evidence>
<gene>
    <name evidence="7" type="primary">LOC101062992</name>
</gene>
<dbReference type="GO" id="GO:0005886">
    <property type="term" value="C:plasma membrane"/>
    <property type="evidence" value="ECO:0007669"/>
    <property type="project" value="TreeGrafter"/>
</dbReference>
<sequence>MTALLFKDSFWGSDFTCHAGYEAVIQRLRDGRQMCKDVEELLKMRALAEEKYGKELLTVACKAGGQTEVSTLRASFEQLRAQLENIGNFHIQLSDTLKEEVKKIEVFRERQKEQRKKFQSIMEKIHRKKLSLHKKAMESKKNYQLRCKDVSEVERAAQKTDLTTKNSDKIRHRAKQCRQYANEAEKLHSATIGDLEGIRQDWEETHKSTCEVFQQLEADRIAMLRCALWDHCNHLSVQCVKDDQSYEEVRKELEKCDIVTDLNCFIRMKSTGTKPPDPVLFESYNRTKRSTKDNQQTASADGDDLTRSSDHLAPKSVNASTDTLQLSESASRKDTGGSVGGYAPLCFGRSLTSVSADESGYIVLFEYMAQELDELSVSRGEHVQVLERGEDGWWMVEKEGMTGLVPGNYLGKIQWHGWERRCWCRCIHCKPSEWSD</sequence>
<evidence type="ECO:0000313" key="8">
    <source>
        <dbReference type="Proteomes" id="UP000005226"/>
    </source>
</evidence>
<dbReference type="SMART" id="SM00055">
    <property type="entry name" value="FCH"/>
    <property type="match status" value="1"/>
</dbReference>
<dbReference type="PROSITE" id="PS51741">
    <property type="entry name" value="F_BAR"/>
    <property type="match status" value="1"/>
</dbReference>
<dbReference type="InterPro" id="IPR001060">
    <property type="entry name" value="FCH_dom"/>
</dbReference>
<dbReference type="InterPro" id="IPR031160">
    <property type="entry name" value="F_BAR_dom"/>
</dbReference>
<keyword evidence="8" id="KW-1185">Reference proteome</keyword>
<dbReference type="PROSITE" id="PS50002">
    <property type="entry name" value="SH3"/>
    <property type="match status" value="1"/>
</dbReference>
<accession>A0A3B5K688</accession>
<dbReference type="SMART" id="SM00326">
    <property type="entry name" value="SH3"/>
    <property type="match status" value="1"/>
</dbReference>
<feature type="compositionally biased region" description="Polar residues" evidence="4">
    <location>
        <begin position="317"/>
        <end position="329"/>
    </location>
</feature>
<dbReference type="PANTHER" id="PTHR23065">
    <property type="entry name" value="PROLINE-SERINE-THREONINE PHOSPHATASE INTERACTING PROTEIN 1"/>
    <property type="match status" value="1"/>
</dbReference>
<dbReference type="InterPro" id="IPR027267">
    <property type="entry name" value="AH/BAR_dom_sf"/>
</dbReference>
<dbReference type="GeneTree" id="ENSGT00940000156932"/>
<dbReference type="GO" id="GO:0005737">
    <property type="term" value="C:cytoplasm"/>
    <property type="evidence" value="ECO:0007669"/>
    <property type="project" value="TreeGrafter"/>
</dbReference>
<reference evidence="7" key="2">
    <citation type="submission" date="2025-08" db="UniProtKB">
        <authorList>
            <consortium name="Ensembl"/>
        </authorList>
    </citation>
    <scope>IDENTIFICATION</scope>
</reference>
<dbReference type="Ensembl" id="ENSTRUT00000052589.2">
    <property type="protein sequence ID" value="ENSTRUP00000050928.2"/>
    <property type="gene ID" value="ENSTRUG00000020454.2"/>
</dbReference>
<dbReference type="AlphaFoldDB" id="A0A3B5K688"/>
<proteinExistence type="predicted"/>
<evidence type="ECO:0000259" key="6">
    <source>
        <dbReference type="PROSITE" id="PS51741"/>
    </source>
</evidence>
<dbReference type="PRINTS" id="PR00452">
    <property type="entry name" value="SH3DOMAIN"/>
</dbReference>
<dbReference type="OMA" id="KNYEARC"/>
<evidence type="ECO:0000256" key="3">
    <source>
        <dbReference type="PROSITE-ProRule" id="PRU01077"/>
    </source>
</evidence>
<protein>
    <submittedName>
        <fullName evidence="7">Proline-serine-threonine phosphatase interacting protein 1b</fullName>
    </submittedName>
</protein>
<dbReference type="InterPro" id="IPR036028">
    <property type="entry name" value="SH3-like_dom_sf"/>
</dbReference>
<evidence type="ECO:0000259" key="5">
    <source>
        <dbReference type="PROSITE" id="PS50002"/>
    </source>
</evidence>
<organism evidence="7 8">
    <name type="scientific">Takifugu rubripes</name>
    <name type="common">Japanese pufferfish</name>
    <name type="synonym">Fugu rubripes</name>
    <dbReference type="NCBI Taxonomy" id="31033"/>
    <lineage>
        <taxon>Eukaryota</taxon>
        <taxon>Metazoa</taxon>
        <taxon>Chordata</taxon>
        <taxon>Craniata</taxon>
        <taxon>Vertebrata</taxon>
        <taxon>Euteleostomi</taxon>
        <taxon>Actinopterygii</taxon>
        <taxon>Neopterygii</taxon>
        <taxon>Teleostei</taxon>
        <taxon>Neoteleostei</taxon>
        <taxon>Acanthomorphata</taxon>
        <taxon>Eupercaria</taxon>
        <taxon>Tetraodontiformes</taxon>
        <taxon>Tetradontoidea</taxon>
        <taxon>Tetraodontidae</taxon>
        <taxon>Takifugu</taxon>
    </lineage>
</organism>
<keyword evidence="1 2" id="KW-0728">SH3 domain</keyword>
<dbReference type="Proteomes" id="UP000005226">
    <property type="component" value="Chromosome 13"/>
</dbReference>
<name>A0A3B5K688_TAKRU</name>
<dbReference type="GO" id="GO:0051015">
    <property type="term" value="F:actin filament binding"/>
    <property type="evidence" value="ECO:0007669"/>
    <property type="project" value="TreeGrafter"/>
</dbReference>
<feature type="domain" description="F-BAR" evidence="6">
    <location>
        <begin position="4"/>
        <end position="261"/>
    </location>
</feature>
<dbReference type="STRING" id="31033.ENSTRUP00000050928"/>
<dbReference type="Pfam" id="PF00611">
    <property type="entry name" value="FCH"/>
    <property type="match status" value="1"/>
</dbReference>
<dbReference type="Gene3D" id="2.30.30.40">
    <property type="entry name" value="SH3 Domains"/>
    <property type="match status" value="1"/>
</dbReference>
<dbReference type="GO" id="GO:0005884">
    <property type="term" value="C:actin filament"/>
    <property type="evidence" value="ECO:0007669"/>
    <property type="project" value="TreeGrafter"/>
</dbReference>
<evidence type="ECO:0000256" key="1">
    <source>
        <dbReference type="ARBA" id="ARBA00022443"/>
    </source>
</evidence>
<feature type="domain" description="SH3" evidence="5">
    <location>
        <begin position="356"/>
        <end position="415"/>
    </location>
</feature>
<dbReference type="FunFam" id="1.20.1270.60:FF:000037">
    <property type="entry name" value="Proline-serine-threonine phosphatase interacting protein 1"/>
    <property type="match status" value="1"/>
</dbReference>
<dbReference type="InterPro" id="IPR001452">
    <property type="entry name" value="SH3_domain"/>
</dbReference>
<dbReference type="CDD" id="cd11824">
    <property type="entry name" value="SH3_PSTPIP1"/>
    <property type="match status" value="1"/>
</dbReference>
<feature type="compositionally biased region" description="Basic and acidic residues" evidence="4">
    <location>
        <begin position="304"/>
        <end position="313"/>
    </location>
</feature>